<evidence type="ECO:0000256" key="4">
    <source>
        <dbReference type="ARBA" id="ARBA00022833"/>
    </source>
</evidence>
<dbReference type="HOGENOM" id="CLU_060923_0_0_11"/>
<evidence type="ECO:0000256" key="1">
    <source>
        <dbReference type="ARBA" id="ARBA00022670"/>
    </source>
</evidence>
<proteinExistence type="inferred from homology"/>
<dbReference type="InterPro" id="IPR052173">
    <property type="entry name" value="Beta-lactam_resp_regulator"/>
</dbReference>
<dbReference type="InterPro" id="IPR001915">
    <property type="entry name" value="Peptidase_M48"/>
</dbReference>
<organism evidence="9 10">
    <name type="scientific">Streptomyces violaceusniger (strain Tu 4113)</name>
    <dbReference type="NCBI Taxonomy" id="653045"/>
    <lineage>
        <taxon>Bacteria</taxon>
        <taxon>Bacillati</taxon>
        <taxon>Actinomycetota</taxon>
        <taxon>Actinomycetes</taxon>
        <taxon>Kitasatosporales</taxon>
        <taxon>Streptomycetaceae</taxon>
        <taxon>Streptomyces</taxon>
        <taxon>Streptomyces violaceusniger group</taxon>
    </lineage>
</organism>
<evidence type="ECO:0000313" key="10">
    <source>
        <dbReference type="Proteomes" id="UP000008703"/>
    </source>
</evidence>
<reference evidence="9" key="1">
    <citation type="submission" date="2011-08" db="EMBL/GenBank/DDBJ databases">
        <title>Complete sequence of chromosome of Streptomyces violaceusniger Tu 4113.</title>
        <authorList>
            <consortium name="US DOE Joint Genome Institute"/>
            <person name="Lucas S."/>
            <person name="Han J."/>
            <person name="Lapidus A."/>
            <person name="Cheng J.-F."/>
            <person name="Goodwin L."/>
            <person name="Pitluck S."/>
            <person name="Peters L."/>
            <person name="Ivanova N."/>
            <person name="Daligault H."/>
            <person name="Detter J.C."/>
            <person name="Han C."/>
            <person name="Tapia R."/>
            <person name="Land M."/>
            <person name="Hauser L."/>
            <person name="Kyrpides N."/>
            <person name="Ivanova N."/>
            <person name="Pagani I."/>
            <person name="Hagen A."/>
            <person name="Katz L."/>
            <person name="Fiedler H.-P."/>
            <person name="Keasling J."/>
            <person name="Fortman J."/>
            <person name="Woyke T."/>
        </authorList>
    </citation>
    <scope>NUCLEOTIDE SEQUENCE [LARGE SCALE GENOMIC DNA]</scope>
    <source>
        <strain evidence="9">Tu 4113</strain>
    </source>
</reference>
<evidence type="ECO:0000313" key="9">
    <source>
        <dbReference type="EMBL" id="AEM82170.1"/>
    </source>
</evidence>
<protein>
    <submittedName>
        <fullName evidence="9">Peptidase M48 Ste24p</fullName>
    </submittedName>
</protein>
<dbReference type="Proteomes" id="UP000008703">
    <property type="component" value="Chromosome"/>
</dbReference>
<dbReference type="PANTHER" id="PTHR34978">
    <property type="entry name" value="POSSIBLE SENSOR-TRANSDUCER PROTEIN BLAR"/>
    <property type="match status" value="1"/>
</dbReference>
<dbReference type="GO" id="GO:0006508">
    <property type="term" value="P:proteolysis"/>
    <property type="evidence" value="ECO:0007669"/>
    <property type="project" value="UniProtKB-KW"/>
</dbReference>
<evidence type="ECO:0000256" key="6">
    <source>
        <dbReference type="RuleBase" id="RU003983"/>
    </source>
</evidence>
<keyword evidence="5 6" id="KW-0482">Metalloprotease</keyword>
<evidence type="ECO:0000256" key="3">
    <source>
        <dbReference type="ARBA" id="ARBA00022801"/>
    </source>
</evidence>
<name>G2P2P7_STRV4</name>
<evidence type="ECO:0000256" key="7">
    <source>
        <dbReference type="SAM" id="Phobius"/>
    </source>
</evidence>
<feature type="transmembrane region" description="Helical" evidence="7">
    <location>
        <begin position="6"/>
        <end position="23"/>
    </location>
</feature>
<keyword evidence="2" id="KW-0479">Metal-binding</keyword>
<dbReference type="RefSeq" id="WP_014055675.1">
    <property type="nucleotide sequence ID" value="NC_015957.1"/>
</dbReference>
<dbReference type="CDD" id="cd07326">
    <property type="entry name" value="M56_BlaR1_MecR1_like"/>
    <property type="match status" value="1"/>
</dbReference>
<feature type="domain" description="Peptidase M48" evidence="8">
    <location>
        <begin position="125"/>
        <end position="186"/>
    </location>
</feature>
<keyword evidence="1 6" id="KW-0645">Protease</keyword>
<dbReference type="EMBL" id="CP002994">
    <property type="protein sequence ID" value="AEM82170.1"/>
    <property type="molecule type" value="Genomic_DNA"/>
</dbReference>
<keyword evidence="7" id="KW-0472">Membrane</keyword>
<dbReference type="AlphaFoldDB" id="G2P2P7"/>
<keyword evidence="7" id="KW-1133">Transmembrane helix</keyword>
<evidence type="ECO:0000259" key="8">
    <source>
        <dbReference type="Pfam" id="PF01435"/>
    </source>
</evidence>
<evidence type="ECO:0000256" key="2">
    <source>
        <dbReference type="ARBA" id="ARBA00022723"/>
    </source>
</evidence>
<keyword evidence="10" id="KW-1185">Reference proteome</keyword>
<comment type="similarity">
    <text evidence="6">Belongs to the peptidase M48 family.</text>
</comment>
<evidence type="ECO:0000256" key="5">
    <source>
        <dbReference type="ARBA" id="ARBA00023049"/>
    </source>
</evidence>
<keyword evidence="4 6" id="KW-0862">Zinc</keyword>
<comment type="cofactor">
    <cofactor evidence="6">
        <name>Zn(2+)</name>
        <dbReference type="ChEBI" id="CHEBI:29105"/>
    </cofactor>
    <text evidence="6">Binds 1 zinc ion per subunit.</text>
</comment>
<dbReference type="PANTHER" id="PTHR34978:SF3">
    <property type="entry name" value="SLR0241 PROTEIN"/>
    <property type="match status" value="1"/>
</dbReference>
<feature type="transmembrane region" description="Helical" evidence="7">
    <location>
        <begin position="84"/>
        <end position="104"/>
    </location>
</feature>
<dbReference type="KEGG" id="svl:Strvi_2449"/>
<dbReference type="GO" id="GO:0004222">
    <property type="term" value="F:metalloendopeptidase activity"/>
    <property type="evidence" value="ECO:0007669"/>
    <property type="project" value="InterPro"/>
</dbReference>
<sequence>MRFSVYIPFVVSALLAVLAPWAARHLPPRPAAWALTCAVLVMAGGWVGALALLAFTRVGQIPEVAEQGPWSVTALRAENPVRSAVAVVCGLALTGSALCFGIAARRHLRDLLMARRHCRRLPAGELAVIDDPVPEAYALPGTPGRIVVSSGMLRALDGAERQALLAHERAHLRYRHHAFQIAWRLAAAVNPLLRPLATAGAFVLERWADEEAAAATGDRAVVARAVARAALAANGDRRHRGVLAADGGPVPRRVKALLAPALRPRRLPLIAGGLLLALCCGSLVEAAVETDEMFASAMYPHCPSAHHGPHEPFTDRTVARTAARSGDRLDVSLAARHDCRAGHRAEEREIRHQVQAGQ</sequence>
<gene>
    <name evidence="9" type="ORF">Strvi_2449</name>
</gene>
<keyword evidence="3 6" id="KW-0378">Hydrolase</keyword>
<dbReference type="GO" id="GO:0046872">
    <property type="term" value="F:metal ion binding"/>
    <property type="evidence" value="ECO:0007669"/>
    <property type="project" value="UniProtKB-KW"/>
</dbReference>
<dbReference type="Gene3D" id="3.30.2010.10">
    <property type="entry name" value="Metalloproteases ('zincins'), catalytic domain"/>
    <property type="match status" value="1"/>
</dbReference>
<dbReference type="Pfam" id="PF01435">
    <property type="entry name" value="Peptidase_M48"/>
    <property type="match status" value="1"/>
</dbReference>
<accession>G2P2P7</accession>
<keyword evidence="7" id="KW-0812">Transmembrane</keyword>
<feature type="transmembrane region" description="Helical" evidence="7">
    <location>
        <begin position="30"/>
        <end position="55"/>
    </location>
</feature>
<dbReference type="eggNOG" id="COG0501">
    <property type="taxonomic scope" value="Bacteria"/>
</dbReference>